<dbReference type="KEGG" id="pex:IZT61_17635"/>
<dbReference type="RefSeq" id="WP_196098341.1">
    <property type="nucleotide sequence ID" value="NZ_CP064939.1"/>
</dbReference>
<dbReference type="EMBL" id="CP064939">
    <property type="protein sequence ID" value="QPH38866.1"/>
    <property type="molecule type" value="Genomic_DNA"/>
</dbReference>
<keyword evidence="2" id="KW-1185">Reference proteome</keyword>
<dbReference type="Proteomes" id="UP000594759">
    <property type="component" value="Chromosome"/>
</dbReference>
<name>A0A7U3Q5A2_9SPHI</name>
<accession>A0A7U3Q5A2</accession>
<evidence type="ECO:0000313" key="2">
    <source>
        <dbReference type="Proteomes" id="UP000594759"/>
    </source>
</evidence>
<reference evidence="1 2" key="1">
    <citation type="submission" date="2020-11" db="EMBL/GenBank/DDBJ databases">
        <title>Pedobacter endophytica, an endophytic bacteria isolated form Carex pumila.</title>
        <authorList>
            <person name="Peng Y."/>
            <person name="Jiang L."/>
            <person name="Lee J."/>
        </authorList>
    </citation>
    <scope>NUCLEOTIDE SEQUENCE [LARGE SCALE GENOMIC DNA]</scope>
    <source>
        <strain evidence="1 2">JBR3-12</strain>
    </source>
</reference>
<evidence type="ECO:0000313" key="1">
    <source>
        <dbReference type="EMBL" id="QPH38866.1"/>
    </source>
</evidence>
<organism evidence="1 2">
    <name type="scientific">Pedobacter endophyticus</name>
    <dbReference type="NCBI Taxonomy" id="2789740"/>
    <lineage>
        <taxon>Bacteria</taxon>
        <taxon>Pseudomonadati</taxon>
        <taxon>Bacteroidota</taxon>
        <taxon>Sphingobacteriia</taxon>
        <taxon>Sphingobacteriales</taxon>
        <taxon>Sphingobacteriaceae</taxon>
        <taxon>Pedobacter</taxon>
    </lineage>
</organism>
<gene>
    <name evidence="1" type="ORF">IZT61_17635</name>
</gene>
<proteinExistence type="predicted"/>
<dbReference type="AlphaFoldDB" id="A0A7U3Q5A2"/>
<sequence length="48" mass="5806">MNIDEKSKNAYQSNGGYEEEEKIGGERYLTVLLHLNKLRQWDDFRRNF</sequence>
<protein>
    <submittedName>
        <fullName evidence="1">Uncharacterized protein</fullName>
    </submittedName>
</protein>